<dbReference type="GO" id="GO:0004672">
    <property type="term" value="F:protein kinase activity"/>
    <property type="evidence" value="ECO:0007669"/>
    <property type="project" value="InterPro"/>
</dbReference>
<dbReference type="STRING" id="283909.R7UL58"/>
<proteinExistence type="predicted"/>
<reference evidence="4" key="3">
    <citation type="submission" date="2015-06" db="UniProtKB">
        <authorList>
            <consortium name="EnsemblMetazoa"/>
        </authorList>
    </citation>
    <scope>IDENTIFICATION</scope>
</reference>
<dbReference type="OrthoDB" id="5973359at2759"/>
<organism evidence="3">
    <name type="scientific">Capitella teleta</name>
    <name type="common">Polychaete worm</name>
    <dbReference type="NCBI Taxonomy" id="283909"/>
    <lineage>
        <taxon>Eukaryota</taxon>
        <taxon>Metazoa</taxon>
        <taxon>Spiralia</taxon>
        <taxon>Lophotrochozoa</taxon>
        <taxon>Annelida</taxon>
        <taxon>Polychaeta</taxon>
        <taxon>Sedentaria</taxon>
        <taxon>Scolecida</taxon>
        <taxon>Capitellidae</taxon>
        <taxon>Capitella</taxon>
    </lineage>
</organism>
<dbReference type="EMBL" id="KB300344">
    <property type="protein sequence ID" value="ELU06843.1"/>
    <property type="molecule type" value="Genomic_DNA"/>
</dbReference>
<feature type="compositionally biased region" description="Basic and acidic residues" evidence="1">
    <location>
        <begin position="593"/>
        <end position="614"/>
    </location>
</feature>
<accession>R7UL58</accession>
<reference evidence="5" key="1">
    <citation type="submission" date="2012-12" db="EMBL/GenBank/DDBJ databases">
        <authorList>
            <person name="Hellsten U."/>
            <person name="Grimwood J."/>
            <person name="Chapman J.A."/>
            <person name="Shapiro H."/>
            <person name="Aerts A."/>
            <person name="Otillar R.P."/>
            <person name="Terry A.Y."/>
            <person name="Boore J.L."/>
            <person name="Simakov O."/>
            <person name="Marletaz F."/>
            <person name="Cho S.-J."/>
            <person name="Edsinger-Gonzales E."/>
            <person name="Havlak P."/>
            <person name="Kuo D.-H."/>
            <person name="Larsson T."/>
            <person name="Lv J."/>
            <person name="Arendt D."/>
            <person name="Savage R."/>
            <person name="Osoegawa K."/>
            <person name="de Jong P."/>
            <person name="Lindberg D.R."/>
            <person name="Seaver E.C."/>
            <person name="Weisblat D.A."/>
            <person name="Putnam N.H."/>
            <person name="Grigoriev I.V."/>
            <person name="Rokhsar D.S."/>
        </authorList>
    </citation>
    <scope>NUCLEOTIDE SEQUENCE</scope>
    <source>
        <strain evidence="5">I ESC-2004</strain>
    </source>
</reference>
<dbReference type="EnsemblMetazoa" id="CapteT228532">
    <property type="protein sequence ID" value="CapteP228532"/>
    <property type="gene ID" value="CapteG228532"/>
</dbReference>
<dbReference type="Pfam" id="PF07714">
    <property type="entry name" value="PK_Tyr_Ser-Thr"/>
    <property type="match status" value="1"/>
</dbReference>
<protein>
    <recommendedName>
        <fullName evidence="2">Protein kinase domain-containing protein</fullName>
    </recommendedName>
</protein>
<dbReference type="EMBL" id="AMQN01007280">
    <property type="status" value="NOT_ANNOTATED_CDS"/>
    <property type="molecule type" value="Genomic_DNA"/>
</dbReference>
<dbReference type="PANTHER" id="PTHR24417">
    <property type="entry name" value="SERINE/THREONINE-PROTEIN KINASE LMTK1"/>
    <property type="match status" value="1"/>
</dbReference>
<name>R7UL58_CAPTE</name>
<dbReference type="AlphaFoldDB" id="R7UL58"/>
<dbReference type="PRINTS" id="PR00109">
    <property type="entry name" value="TYRKINASE"/>
</dbReference>
<dbReference type="GO" id="GO:0005524">
    <property type="term" value="F:ATP binding"/>
    <property type="evidence" value="ECO:0007669"/>
    <property type="project" value="InterPro"/>
</dbReference>
<evidence type="ECO:0000313" key="5">
    <source>
        <dbReference type="Proteomes" id="UP000014760"/>
    </source>
</evidence>
<evidence type="ECO:0000313" key="4">
    <source>
        <dbReference type="EnsemblMetazoa" id="CapteP228532"/>
    </source>
</evidence>
<gene>
    <name evidence="3" type="ORF">CAPTEDRAFT_228532</name>
</gene>
<feature type="compositionally biased region" description="Polar residues" evidence="1">
    <location>
        <begin position="711"/>
        <end position="721"/>
    </location>
</feature>
<feature type="compositionally biased region" description="Polar residues" evidence="1">
    <location>
        <begin position="645"/>
        <end position="663"/>
    </location>
</feature>
<reference evidence="3 5" key="2">
    <citation type="journal article" date="2013" name="Nature">
        <title>Insights into bilaterian evolution from three spiralian genomes.</title>
        <authorList>
            <person name="Simakov O."/>
            <person name="Marletaz F."/>
            <person name="Cho S.J."/>
            <person name="Edsinger-Gonzales E."/>
            <person name="Havlak P."/>
            <person name="Hellsten U."/>
            <person name="Kuo D.H."/>
            <person name="Larsson T."/>
            <person name="Lv J."/>
            <person name="Arendt D."/>
            <person name="Savage R."/>
            <person name="Osoegawa K."/>
            <person name="de Jong P."/>
            <person name="Grimwood J."/>
            <person name="Chapman J.A."/>
            <person name="Shapiro H."/>
            <person name="Aerts A."/>
            <person name="Otillar R.P."/>
            <person name="Terry A.Y."/>
            <person name="Boore J.L."/>
            <person name="Grigoriev I.V."/>
            <person name="Lindberg D.R."/>
            <person name="Seaver E.C."/>
            <person name="Weisblat D.A."/>
            <person name="Putnam N.H."/>
            <person name="Rokhsar D.S."/>
        </authorList>
    </citation>
    <scope>NUCLEOTIDE SEQUENCE</scope>
    <source>
        <strain evidence="3 5">I ESC-2004</strain>
    </source>
</reference>
<dbReference type="Proteomes" id="UP000014760">
    <property type="component" value="Unassembled WGS sequence"/>
</dbReference>
<evidence type="ECO:0000313" key="3">
    <source>
        <dbReference type="EMBL" id="ELU06843.1"/>
    </source>
</evidence>
<dbReference type="InterPro" id="IPR000719">
    <property type="entry name" value="Prot_kinase_dom"/>
</dbReference>
<dbReference type="InterPro" id="IPR011009">
    <property type="entry name" value="Kinase-like_dom_sf"/>
</dbReference>
<feature type="region of interest" description="Disordered" evidence="1">
    <location>
        <begin position="703"/>
        <end position="773"/>
    </location>
</feature>
<dbReference type="HOGENOM" id="CLU_361793_0_0_1"/>
<dbReference type="SUPFAM" id="SSF56112">
    <property type="entry name" value="Protein kinase-like (PK-like)"/>
    <property type="match status" value="1"/>
</dbReference>
<dbReference type="PANTHER" id="PTHR24417:SF7">
    <property type="entry name" value="CHROMATIN MODIFICATION-RELATED PROTEIN EAF1"/>
    <property type="match status" value="1"/>
</dbReference>
<feature type="compositionally biased region" description="Acidic residues" evidence="1">
    <location>
        <begin position="750"/>
        <end position="763"/>
    </location>
</feature>
<dbReference type="PROSITE" id="PS00109">
    <property type="entry name" value="PROTEIN_KINASE_TYR"/>
    <property type="match status" value="1"/>
</dbReference>
<dbReference type="InterPro" id="IPR001245">
    <property type="entry name" value="Ser-Thr/Tyr_kinase_cat_dom"/>
</dbReference>
<feature type="region of interest" description="Disordered" evidence="1">
    <location>
        <begin position="645"/>
        <end position="685"/>
    </location>
</feature>
<sequence>MVQGRENGDETNKMKVILTLLAGIVGKCIAINPDHLTEVQSTLQSVPDEVVICIIGVCALISSAVVLFSCVDWCKEQAGFKDFQNEDAFAPDSIVATSNRDVHDFSMYPPVESTPDTIVNAPVYFEPLPDIATQRRLREQHKANTLQLRPKVSMVTRERHDSEDDLDDVIQQDTLQEKLKLQSLLSNNRNQLPRSQLQYIKELGGAWFGKVLQGEGQKILPGHKKTKVVIQMLREDMEPHDQLAFLQEAAPYRDIDSSNVLKLIGQCVETTPYLSVMELSPFGDLKTYLRSHRVARESFDEKGLLLKFACDMAAGLQVLHQHNFVHRDFAIRNCMLSSDLTVKVGDYGLAEEQFKEDYFTDNNGDNLPIRWLAPETLLCSDDGVMLRYINKDSNLWSFGVALWEVITFGSLPYSDLNNENVLRLVIREKSVRLNKPDVQISHLDRIFQLMQLCFSEPAQRPSLRELRIMLLHLLSRKDDPDTTGFDQKWNMLMPRRLAQVSNVGTAPGPVPQLDILSAPATRPNHFESNFVELNSSMLGQAGSLESELKDECHSVGVHGHTANTPANELSLQAEFNVVQLKAPDSDEDDLEEVNDHDRAREESSILDESTERGEGPIAQSTPVREVLPPMAGVDIDLSKPVIEVSSPQNTTQDDSEFQSALTHQESDFASPGVSLSSETSEERSLFGQQKFAAMLQTVAMSMSYDGDDPVSYSSSFGSNSLEPLPDDDVFDPRNAPTPTPEASPAPLDETLGEPDLKEEDDSTPTDPEIHAIS</sequence>
<dbReference type="Gene3D" id="1.10.510.10">
    <property type="entry name" value="Transferase(Phosphotransferase) domain 1"/>
    <property type="match status" value="1"/>
</dbReference>
<feature type="domain" description="Protein kinase" evidence="2">
    <location>
        <begin position="197"/>
        <end position="475"/>
    </location>
</feature>
<keyword evidence="5" id="KW-1185">Reference proteome</keyword>
<evidence type="ECO:0000256" key="1">
    <source>
        <dbReference type="SAM" id="MobiDB-lite"/>
    </source>
</evidence>
<feature type="region of interest" description="Disordered" evidence="1">
    <location>
        <begin position="582"/>
        <end position="620"/>
    </location>
</feature>
<dbReference type="Gene3D" id="3.30.200.20">
    <property type="entry name" value="Phosphorylase Kinase, domain 1"/>
    <property type="match status" value="1"/>
</dbReference>
<evidence type="ECO:0000259" key="2">
    <source>
        <dbReference type="PROSITE" id="PS50011"/>
    </source>
</evidence>
<dbReference type="PROSITE" id="PS50011">
    <property type="entry name" value="PROTEIN_KINASE_DOM"/>
    <property type="match status" value="1"/>
</dbReference>
<dbReference type="InterPro" id="IPR008266">
    <property type="entry name" value="Tyr_kinase_AS"/>
</dbReference>
<dbReference type="OMA" id="RNANTVW"/>